<keyword evidence="3" id="KW-1185">Reference proteome</keyword>
<dbReference type="KEGG" id="lpan:LPMP_091320"/>
<dbReference type="EMBL" id="CP009378">
    <property type="protein sequence ID" value="AIN96046.1"/>
    <property type="molecule type" value="Genomic_DNA"/>
</dbReference>
<proteinExistence type="predicted"/>
<dbReference type="AlphaFoldDB" id="A0A088S3I1"/>
<dbReference type="eggNOG" id="ENOG502SC5K">
    <property type="taxonomic scope" value="Eukaryota"/>
</dbReference>
<dbReference type="Proteomes" id="UP000063063">
    <property type="component" value="Chromosome 9"/>
</dbReference>
<evidence type="ECO:0000313" key="3">
    <source>
        <dbReference type="Proteomes" id="UP000063063"/>
    </source>
</evidence>
<name>A0A088S3I1_LEIPA</name>
<gene>
    <name evidence="2" type="ORF">LPMP_091320</name>
</gene>
<dbReference type="VEuPathDB" id="TriTrypDB:LPAL13_090018600"/>
<dbReference type="RefSeq" id="XP_010704368.1">
    <property type="nucleotide sequence ID" value="XM_010706066.1"/>
</dbReference>
<evidence type="ECO:0000313" key="2">
    <source>
        <dbReference type="EMBL" id="AIN96046.1"/>
    </source>
</evidence>
<feature type="region of interest" description="Disordered" evidence="1">
    <location>
        <begin position="305"/>
        <end position="329"/>
    </location>
</feature>
<dbReference type="VEuPathDB" id="TriTrypDB:LPMP_091320"/>
<dbReference type="OrthoDB" id="264283at2759"/>
<accession>A0A088S3I1</accession>
<evidence type="ECO:0000256" key="1">
    <source>
        <dbReference type="SAM" id="MobiDB-lite"/>
    </source>
</evidence>
<protein>
    <submittedName>
        <fullName evidence="2">Uncharacterized protein</fullName>
    </submittedName>
</protein>
<dbReference type="GeneID" id="22572702"/>
<reference evidence="2 3" key="1">
    <citation type="journal article" date="2015" name="Sci. Rep.">
        <title>The genome of Leishmania panamensis: insights into genomics of the L. (Viannia) subgenus.</title>
        <authorList>
            <person name="Llanes A."/>
            <person name="Restrepo C.M."/>
            <person name="Vecchio G.D."/>
            <person name="Anguizola F.J."/>
            <person name="Lleonart R."/>
        </authorList>
    </citation>
    <scope>NUCLEOTIDE SEQUENCE [LARGE SCALE GENOMIC DNA]</scope>
    <source>
        <strain evidence="2 3">MHOM/PA/94/PSC-1</strain>
    </source>
</reference>
<sequence>MRGAPPPQFDEAASESDVVVLPSSSEDSPTPAPRLAPAQVAQWTLKDVENHIFFVVWVCGIPVHLRYIVHLLEHSAVNTGGGRDQNPHFGSTKESLTAMAQADVLAPVCRRAAELRQVLSRWPITITLSGLQSHASFSEVVPLGVLSQVPKHEDDAIRHVVGGECQEDCGSFKLTAPAFSSASCCIIQAGAVTPAERFDNVAALALCSPAERGGVSPTSAPSATWCGQAYWTALTQAQQWIAEWPSFSSGSLGHTNSLGGTGATSASSWPPLRPACTLSASRRKHLRGGGAPITDSVVVVDADEGETQESAGGAGSTSSTADDIVPNSKVQLREEAEVVVIDSDEDIL</sequence>
<feature type="region of interest" description="Disordered" evidence="1">
    <location>
        <begin position="1"/>
        <end position="34"/>
    </location>
</feature>
<organism evidence="2 3">
    <name type="scientific">Leishmania panamensis</name>
    <dbReference type="NCBI Taxonomy" id="5679"/>
    <lineage>
        <taxon>Eukaryota</taxon>
        <taxon>Discoba</taxon>
        <taxon>Euglenozoa</taxon>
        <taxon>Kinetoplastea</taxon>
        <taxon>Metakinetoplastina</taxon>
        <taxon>Trypanosomatida</taxon>
        <taxon>Trypanosomatidae</taxon>
        <taxon>Leishmaniinae</taxon>
        <taxon>Leishmania</taxon>
        <taxon>Leishmania guyanensis species complex</taxon>
    </lineage>
</organism>